<organism evidence="2 3">
    <name type="scientific">Pseudomonas cannabina</name>
    <dbReference type="NCBI Taxonomy" id="86840"/>
    <lineage>
        <taxon>Bacteria</taxon>
        <taxon>Pseudomonadati</taxon>
        <taxon>Pseudomonadota</taxon>
        <taxon>Gammaproteobacteria</taxon>
        <taxon>Pseudomonadales</taxon>
        <taxon>Pseudomonadaceae</taxon>
        <taxon>Pseudomonas</taxon>
    </lineage>
</organism>
<dbReference type="Proteomes" id="UP000050564">
    <property type="component" value="Unassembled WGS sequence"/>
</dbReference>
<feature type="non-terminal residue" evidence="2">
    <location>
        <position position="1"/>
    </location>
</feature>
<keyword evidence="1" id="KW-1133">Transmembrane helix</keyword>
<evidence type="ECO:0000313" key="2">
    <source>
        <dbReference type="EMBL" id="KPW76544.1"/>
    </source>
</evidence>
<keyword evidence="1" id="KW-0472">Membrane</keyword>
<reference evidence="2 3" key="1">
    <citation type="submission" date="2015-09" db="EMBL/GenBank/DDBJ databases">
        <title>Genome announcement of multiple Pseudomonas syringae strains.</title>
        <authorList>
            <person name="Thakur S."/>
            <person name="Wang P.W."/>
            <person name="Gong Y."/>
            <person name="Weir B.S."/>
            <person name="Guttman D.S."/>
        </authorList>
    </citation>
    <scope>NUCLEOTIDE SEQUENCE [LARGE SCALE GENOMIC DNA]</scope>
    <source>
        <strain evidence="2 3">ICMP2823</strain>
    </source>
</reference>
<dbReference type="AlphaFoldDB" id="A0A0P9R023"/>
<evidence type="ECO:0000256" key="1">
    <source>
        <dbReference type="SAM" id="Phobius"/>
    </source>
</evidence>
<feature type="transmembrane region" description="Helical" evidence="1">
    <location>
        <begin position="32"/>
        <end position="53"/>
    </location>
</feature>
<protein>
    <submittedName>
        <fullName evidence="2">RHS family protein</fullName>
    </submittedName>
</protein>
<evidence type="ECO:0000313" key="3">
    <source>
        <dbReference type="Proteomes" id="UP000050564"/>
    </source>
</evidence>
<accession>A0A0P9R023</accession>
<gene>
    <name evidence="2" type="ORF">ALO81_05088</name>
</gene>
<dbReference type="EMBL" id="LJPX01000208">
    <property type="protein sequence ID" value="KPW76544.1"/>
    <property type="molecule type" value="Genomic_DNA"/>
</dbReference>
<proteinExistence type="predicted"/>
<comment type="caution">
    <text evidence="2">The sequence shown here is derived from an EMBL/GenBank/DDBJ whole genome shotgun (WGS) entry which is preliminary data.</text>
</comment>
<dbReference type="PATRIC" id="fig|86840.3.peg.4980"/>
<feature type="non-terminal residue" evidence="2">
    <location>
        <position position="101"/>
    </location>
</feature>
<feature type="transmembrane region" description="Helical" evidence="1">
    <location>
        <begin position="65"/>
        <end position="83"/>
    </location>
</feature>
<name>A0A0P9R023_PSECA</name>
<sequence length="101" mass="10648">FRPSLKPDVNAIDNVLSKTPALRRSANTAEKVSGAIGVGALIASATWTASYIAGKFESNSLAVRTLRSVAIVVIIPVVGLRGWTYNRSRLAGRAAKKAAKL</sequence>
<keyword evidence="1" id="KW-0812">Transmembrane</keyword>